<feature type="region of interest" description="Disordered" evidence="1">
    <location>
        <begin position="1180"/>
        <end position="1208"/>
    </location>
</feature>
<name>Q65XF6_ORYSJ</name>
<evidence type="ECO:0000259" key="3">
    <source>
        <dbReference type="Pfam" id="PF13963"/>
    </source>
</evidence>
<sequence>MCSAIDRSWMYAKNLKRHSTEYRKGIINFMNAAEEDRKRRNSDYMCCPCADCKNENMFDSGEDVHGHMIQRGFMEGYTCWVKHGEQELGSGAAADRSVAHNQEDEDEHGMFIPSPLGGEMVDVDHDLLQDMLRDVEDPAQNERDGMKFSRLVSDSETPLYAGCKAKHTKLSVTLDLMKLKSSSGWTDKSFTDLLGILKAMLPVENTLPETTYEAKQVLCPLGLEVRRIHACPNDCILYHKQYADLDACPVCKASRYKRKKSADEGKKSKRGGSAKVVWYLPIIDRFKRIFANPNEAKLVRWNATERRNDGPRQLGNDIDVFLEPVIDDLEILWKEDLSGDEVHNMVKDISNEFGKKRKRSKTKEKEKNVCESLVGLMLNIPEKTKDGLNARLDLQDMNIRSELQPIRDAETACHTLSKDEKIAMLSCLKDIKVPLGYSARISKYVKLDDLKLVGMKSHNCHVLITQILPVAIRGILPPKVRHTIQCLCSFFNAIGQKVIDPEDLDGLQTDIVNTLYHLEIFFPLSFFDIMVHLPVHLVKQIKLCGPAFLREMWPFERYMGVLKSYVRNRAKPEGSIIEGYTTEEAIEFYVNYMSDADPIEVPASRHEGRLSGVGTIGRKRIRPDQASYAQAHYAVLQHMAEVGPYFEEHLAKIRDENLGRSDAWINREHNSRFNKWFKNRVTMSTDVPNETVEQIFYIKDPSNKKMHIVRDGKRRIVGVDNAVDEEEYNHNLHNPSAAANSYFAAVVLPRRHRHRDRHRRHRARRRRHRACRLHRARRRLHRPVTPSTEPGTATTNSSFAEPAAAATEPAASTEPGAATTEPPLADLRTGNKIPKERFRITAVDAVGLPTSPKKILSRFRSICGVIGRQKFSILQDDIKLMPTAKKDIAWLTFKESFDYPVEHEDRLRRAAFKVMGNAWKNFKTKLVGEFIYNPANPDPREKFPWITEQTKNQHPHRLGTAGYAGKEEEWNWARAKYQKKDDGTIFMPNPEDQRVYEAIKELVADQQALQEAFSQRREDDLLTKALGNKEHRGRTRGIGSSVPWKYGFPDYAWQYKKRTSNKAEKDARLEAKIWASIRAELTSEFDEKLESMRAKIRQEIREEQQNPQAAAAAAHEELGSPTQKRSSCASTEVAENPTSVDNAIDHIMYPPNDEVLSLGNARGTFIQWPKDLIEIRVTARPTTAAGGRPPKRPASAPLAPPAQDRHAQSYDVQLQYDTDFGEDRTEADSKAIHEPPPMKKSRKAHSSPQRITLDKPEAKGRGREGKVQSSLLAPRKLDLGKGQEETKGKEVKKKYIAPQEFQLGMPLVGDDVLAAMSTACKDLHAYYMEKSNAMKPNKATDILGEHDGKPFLGPTNYIVVDFKDLFDLYRLRAVDTSLLKCYSL</sequence>
<dbReference type="PANTHER" id="PTHR48258">
    <property type="entry name" value="DUF4218 DOMAIN-CONTAINING PROTEIN-RELATED"/>
    <property type="match status" value="1"/>
</dbReference>
<feature type="region of interest" description="Disordered" evidence="1">
    <location>
        <begin position="774"/>
        <end position="831"/>
    </location>
</feature>
<feature type="domain" description="Transposase-associated" evidence="3">
    <location>
        <begin position="7"/>
        <end position="85"/>
    </location>
</feature>
<reference evidence="5" key="1">
    <citation type="journal article" date="2005" name="Nature">
        <title>The map-based sequence of the rice genome.</title>
        <authorList>
            <consortium name="International rice genome sequencing project (IRGSP)"/>
            <person name="Matsumoto T."/>
            <person name="Wu J."/>
            <person name="Kanamori H."/>
            <person name="Katayose Y."/>
            <person name="Fujisawa M."/>
            <person name="Namiki N."/>
            <person name="Mizuno H."/>
            <person name="Yamamoto K."/>
            <person name="Antonio B.A."/>
            <person name="Baba T."/>
            <person name="Sakata K."/>
            <person name="Nagamura Y."/>
            <person name="Aoki H."/>
            <person name="Arikawa K."/>
            <person name="Arita K."/>
            <person name="Bito T."/>
            <person name="Chiden Y."/>
            <person name="Fujitsuka N."/>
            <person name="Fukunaka R."/>
            <person name="Hamada M."/>
            <person name="Harada C."/>
            <person name="Hayashi A."/>
            <person name="Hijishita S."/>
            <person name="Honda M."/>
            <person name="Hosokawa S."/>
            <person name="Ichikawa Y."/>
            <person name="Idonuma A."/>
            <person name="Iijima M."/>
            <person name="Ikeda M."/>
            <person name="Ikeno M."/>
            <person name="Ito K."/>
            <person name="Ito S."/>
            <person name="Ito T."/>
            <person name="Ito Y."/>
            <person name="Ito Y."/>
            <person name="Iwabuchi A."/>
            <person name="Kamiya K."/>
            <person name="Karasawa W."/>
            <person name="Kurita K."/>
            <person name="Katagiri S."/>
            <person name="Kikuta A."/>
            <person name="Kobayashi H."/>
            <person name="Kobayashi N."/>
            <person name="Machita K."/>
            <person name="Maehara T."/>
            <person name="Masukawa M."/>
            <person name="Mizubayashi T."/>
            <person name="Mukai Y."/>
            <person name="Nagasaki H."/>
            <person name="Nagata Y."/>
            <person name="Naito S."/>
            <person name="Nakashima M."/>
            <person name="Nakama Y."/>
            <person name="Nakamichi Y."/>
            <person name="Nakamura M."/>
            <person name="Meguro A."/>
            <person name="Negishi M."/>
            <person name="Ohta I."/>
            <person name="Ohta T."/>
            <person name="Okamoto M."/>
            <person name="Ono N."/>
            <person name="Saji S."/>
            <person name="Sakaguchi M."/>
            <person name="Sakai K."/>
            <person name="Shibata M."/>
            <person name="Shimokawa T."/>
            <person name="Song J."/>
            <person name="Takazaki Y."/>
            <person name="Terasawa K."/>
            <person name="Tsugane M."/>
            <person name="Tsuji K."/>
            <person name="Ueda S."/>
            <person name="Waki K."/>
            <person name="Yamagata H."/>
            <person name="Yamamoto M."/>
            <person name="Yamamoto S."/>
            <person name="Yamane H."/>
            <person name="Yoshiki S."/>
            <person name="Yoshihara R."/>
            <person name="Yukawa K."/>
            <person name="Zhong H."/>
            <person name="Yano M."/>
            <person name="Yuan Q."/>
            <person name="Ouyang S."/>
            <person name="Liu J."/>
            <person name="Jones K.M."/>
            <person name="Gansberger K."/>
            <person name="Moffat K."/>
            <person name="Hill J."/>
            <person name="Bera J."/>
            <person name="Fadrosh D."/>
            <person name="Jin S."/>
            <person name="Johri S."/>
            <person name="Kim M."/>
            <person name="Overton L."/>
            <person name="Reardon M."/>
            <person name="Tsitrin T."/>
            <person name="Vuong H."/>
            <person name="Weaver B."/>
            <person name="Ciecko A."/>
            <person name="Tallon L."/>
            <person name="Jackson J."/>
            <person name="Pai G."/>
            <person name="Aken S.V."/>
            <person name="Utterback T."/>
            <person name="Reidmuller S."/>
            <person name="Feldblyum T."/>
            <person name="Hsiao J."/>
            <person name="Zismann V."/>
            <person name="Iobst S."/>
            <person name="de Vazeille A.R."/>
            <person name="Buell C.R."/>
            <person name="Ying K."/>
            <person name="Li Y."/>
            <person name="Lu T."/>
            <person name="Huang Y."/>
            <person name="Zhao Q."/>
            <person name="Feng Q."/>
            <person name="Zhang L."/>
            <person name="Zhu J."/>
            <person name="Weng Q."/>
            <person name="Mu J."/>
            <person name="Lu Y."/>
            <person name="Fan D."/>
            <person name="Liu Y."/>
            <person name="Guan J."/>
            <person name="Zhang Y."/>
            <person name="Yu S."/>
            <person name="Liu X."/>
            <person name="Zhang Y."/>
            <person name="Hong G."/>
            <person name="Han B."/>
            <person name="Choisne N."/>
            <person name="Demange N."/>
            <person name="Orjeda G."/>
            <person name="Samain S."/>
            <person name="Cattolico L."/>
            <person name="Pelletier E."/>
            <person name="Couloux A."/>
            <person name="Segurens B."/>
            <person name="Wincker P."/>
            <person name="D'Hont A."/>
            <person name="Scarpelli C."/>
            <person name="Weissenbach J."/>
            <person name="Salanoubat M."/>
            <person name="Quetier F."/>
            <person name="Yu Y."/>
            <person name="Kim H.R."/>
            <person name="Rambo T."/>
            <person name="Currie J."/>
            <person name="Collura K."/>
            <person name="Luo M."/>
            <person name="Yang T."/>
            <person name="Ammiraju J.S.S."/>
            <person name="Engler F."/>
            <person name="Soderlund C."/>
            <person name="Wing R.A."/>
            <person name="Palmer L.E."/>
            <person name="de la Bastide M."/>
            <person name="Spiegel L."/>
            <person name="Nascimento L."/>
            <person name="Zutavern T."/>
            <person name="O'Shaughnessy A."/>
            <person name="Dike S."/>
            <person name="Dedhia N."/>
            <person name="Preston R."/>
            <person name="Balija V."/>
            <person name="McCombie W.R."/>
            <person name="Chow T."/>
            <person name="Chen H."/>
            <person name="Chung M."/>
            <person name="Chen C."/>
            <person name="Shaw J."/>
            <person name="Wu H."/>
            <person name="Hsiao K."/>
            <person name="Chao Y."/>
            <person name="Chu M."/>
            <person name="Cheng C."/>
            <person name="Hour A."/>
            <person name="Lee P."/>
            <person name="Lin S."/>
            <person name="Lin Y."/>
            <person name="Liou J."/>
            <person name="Liu S."/>
            <person name="Hsing Y."/>
            <person name="Raghuvanshi S."/>
            <person name="Mohanty A."/>
            <person name="Bharti A.K."/>
            <person name="Gaur A."/>
            <person name="Gupta V."/>
            <person name="Kumar D."/>
            <person name="Ravi V."/>
            <person name="Vij S."/>
            <person name="Kapur A."/>
            <person name="Khurana P."/>
            <person name="Khurana P."/>
            <person name="Khurana J.P."/>
            <person name="Tyagi A.K."/>
            <person name="Gaikwad K."/>
            <person name="Singh A."/>
            <person name="Dalal V."/>
            <person name="Srivastava S."/>
            <person name="Dixit A."/>
            <person name="Pal A.K."/>
            <person name="Ghazi I.A."/>
            <person name="Yadav M."/>
            <person name="Pandit A."/>
            <person name="Bhargava A."/>
            <person name="Sureshbabu K."/>
            <person name="Batra K."/>
            <person name="Sharma T.R."/>
            <person name="Mohapatra T."/>
            <person name="Singh N.K."/>
            <person name="Messing J."/>
            <person name="Nelson A.B."/>
            <person name="Fuks G."/>
            <person name="Kavchok S."/>
            <person name="Keizer G."/>
            <person name="Linton E."/>
            <person name="Llaca V."/>
            <person name="Song R."/>
            <person name="Tanyolac B."/>
            <person name="Young S."/>
            <person name="Ho-Il K."/>
            <person name="Hahn J.H."/>
            <person name="Sangsakoo G."/>
            <person name="Vanavichit A."/>
            <person name="de Mattos Luiz.A.T."/>
            <person name="Zimmer P.D."/>
            <person name="Malone G."/>
            <person name="Dellagostin O."/>
            <person name="de Oliveira A.C."/>
            <person name="Bevan M."/>
            <person name="Bancroft I."/>
            <person name="Minx P."/>
            <person name="Cordum H."/>
            <person name="Wilson R."/>
            <person name="Cheng Z."/>
            <person name="Jin W."/>
            <person name="Jiang J."/>
            <person name="Leong S.A."/>
            <person name="Iwama H."/>
            <person name="Gojobori T."/>
            <person name="Itoh T."/>
            <person name="Niimura Y."/>
            <person name="Fujii Y."/>
            <person name="Habara T."/>
            <person name="Sakai H."/>
            <person name="Sato Y."/>
            <person name="Wilson G."/>
            <person name="Kumar K."/>
            <person name="McCouch S."/>
            <person name="Juretic N."/>
            <person name="Hoen D."/>
            <person name="Wright S."/>
            <person name="Bruskiewich R."/>
            <person name="Bureau T."/>
            <person name="Miyao A."/>
            <person name="Hirochika H."/>
            <person name="Nishikawa T."/>
            <person name="Kadowaki K."/>
            <person name="Sugiura M."/>
            <person name="Burr B."/>
            <person name="Sasaki T."/>
        </authorList>
    </citation>
    <scope>NUCLEOTIDE SEQUENCE [LARGE SCALE GENOMIC DNA]</scope>
    <source>
        <strain evidence="5">cv. Nipponbare</strain>
    </source>
</reference>
<dbReference type="InterPro" id="IPR025452">
    <property type="entry name" value="DUF4218"/>
</dbReference>
<dbReference type="InterPro" id="IPR029480">
    <property type="entry name" value="Transpos_assoc"/>
</dbReference>
<evidence type="ECO:0000259" key="2">
    <source>
        <dbReference type="Pfam" id="PF13960"/>
    </source>
</evidence>
<feature type="compositionally biased region" description="Low complexity" evidence="1">
    <location>
        <begin position="800"/>
        <end position="825"/>
    </location>
</feature>
<evidence type="ECO:0000313" key="5">
    <source>
        <dbReference type="Proteomes" id="UP000000763"/>
    </source>
</evidence>
<feature type="compositionally biased region" description="Polar residues" evidence="1">
    <location>
        <begin position="1120"/>
        <end position="1130"/>
    </location>
</feature>
<reference evidence="5" key="2">
    <citation type="journal article" date="2008" name="Nucleic Acids Res.">
        <title>The rice annotation project database (RAP-DB): 2008 update.</title>
        <authorList>
            <consortium name="The rice annotation project (RAP)"/>
        </authorList>
    </citation>
    <scope>GENOME REANNOTATION</scope>
    <source>
        <strain evidence="5">cv. Nipponbare</strain>
    </source>
</reference>
<dbReference type="EMBL" id="AC105770">
    <property type="protein sequence ID" value="AAU44020.1"/>
    <property type="molecule type" value="Genomic_DNA"/>
</dbReference>
<organism evidence="4 5">
    <name type="scientific">Oryza sativa subsp. japonica</name>
    <name type="common">Rice</name>
    <dbReference type="NCBI Taxonomy" id="39947"/>
    <lineage>
        <taxon>Eukaryota</taxon>
        <taxon>Viridiplantae</taxon>
        <taxon>Streptophyta</taxon>
        <taxon>Embryophyta</taxon>
        <taxon>Tracheophyta</taxon>
        <taxon>Spermatophyta</taxon>
        <taxon>Magnoliopsida</taxon>
        <taxon>Liliopsida</taxon>
        <taxon>Poales</taxon>
        <taxon>Poaceae</taxon>
        <taxon>BOP clade</taxon>
        <taxon>Oryzoideae</taxon>
        <taxon>Oryzeae</taxon>
        <taxon>Oryzinae</taxon>
        <taxon>Oryza</taxon>
        <taxon>Oryza sativa</taxon>
    </lineage>
</organism>
<evidence type="ECO:0000313" key="4">
    <source>
        <dbReference type="EMBL" id="AAU44020.1"/>
    </source>
</evidence>
<feature type="compositionally biased region" description="Basic and acidic residues" evidence="1">
    <location>
        <begin position="1252"/>
        <end position="1266"/>
    </location>
</feature>
<evidence type="ECO:0000256" key="1">
    <source>
        <dbReference type="SAM" id="MobiDB-lite"/>
    </source>
</evidence>
<feature type="compositionally biased region" description="Polar residues" evidence="1">
    <location>
        <begin position="785"/>
        <end position="799"/>
    </location>
</feature>
<dbReference type="Pfam" id="PF13960">
    <property type="entry name" value="DUF4218"/>
    <property type="match status" value="1"/>
</dbReference>
<feature type="region of interest" description="Disordered" evidence="1">
    <location>
        <begin position="1100"/>
        <end position="1145"/>
    </location>
</feature>
<dbReference type="PANTHER" id="PTHR48258:SF9">
    <property type="entry name" value="OS01G0348150 PROTEIN"/>
    <property type="match status" value="1"/>
</dbReference>
<feature type="region of interest" description="Disordered" evidence="1">
    <location>
        <begin position="1222"/>
        <end position="1268"/>
    </location>
</feature>
<gene>
    <name evidence="4" type="primary">OJ1362_D02.11</name>
</gene>
<feature type="domain" description="DUF4218" evidence="2">
    <location>
        <begin position="495"/>
        <end position="597"/>
    </location>
</feature>
<protein>
    <submittedName>
        <fullName evidence="4">Polyprotein</fullName>
    </submittedName>
</protein>
<feature type="compositionally biased region" description="Basic and acidic residues" evidence="1">
    <location>
        <begin position="1222"/>
        <end position="1237"/>
    </location>
</feature>
<dbReference type="Proteomes" id="UP000000763">
    <property type="component" value="Chromosome 5"/>
</dbReference>
<accession>Q65XF6</accession>
<proteinExistence type="predicted"/>
<dbReference type="Pfam" id="PF13963">
    <property type="entry name" value="Transpos_assoc"/>
    <property type="match status" value="1"/>
</dbReference>